<proteinExistence type="predicted"/>
<dbReference type="Proteomes" id="UP000044806">
    <property type="component" value="Unassembled WGS sequence"/>
</dbReference>
<organism evidence="2 5">
    <name type="scientific">Vibrio cholerae</name>
    <dbReference type="NCBI Taxonomy" id="666"/>
    <lineage>
        <taxon>Bacteria</taxon>
        <taxon>Pseudomonadati</taxon>
        <taxon>Pseudomonadota</taxon>
        <taxon>Gammaproteobacteria</taxon>
        <taxon>Vibrionales</taxon>
        <taxon>Vibrionaceae</taxon>
        <taxon>Vibrio</taxon>
    </lineage>
</organism>
<dbReference type="EMBL" id="CWQY01000026">
    <property type="protein sequence ID" value="CSD08604.1"/>
    <property type="molecule type" value="Genomic_DNA"/>
</dbReference>
<keyword evidence="1" id="KW-0472">Membrane</keyword>
<feature type="transmembrane region" description="Helical" evidence="1">
    <location>
        <begin position="35"/>
        <end position="55"/>
    </location>
</feature>
<reference evidence="4 5" key="1">
    <citation type="submission" date="2015-07" db="EMBL/GenBank/DDBJ databases">
        <authorList>
            <consortium name="Pathogen Informatics"/>
        </authorList>
    </citation>
    <scope>NUCLEOTIDE SEQUENCE [LARGE SCALE GENOMIC DNA]</scope>
    <source>
        <strain evidence="3 4">A316</strain>
        <strain evidence="2 5">A51</strain>
    </source>
</reference>
<protein>
    <submittedName>
        <fullName evidence="2">Uncharacterized protein</fullName>
    </submittedName>
</protein>
<sequence length="66" mass="7474">MCKPLAVCANGVGWYGLIRQTWLGGNRRKTLLPPFLIHLFAFCQSTIGLLSIKILEKSHHIRLNDL</sequence>
<accession>A0A655SYR6</accession>
<dbReference type="EMBL" id="CWOW01000002">
    <property type="protein sequence ID" value="CRZ92762.1"/>
    <property type="molecule type" value="Genomic_DNA"/>
</dbReference>
<keyword evidence="1" id="KW-0812">Transmembrane</keyword>
<gene>
    <name evidence="2" type="ORF">ERS013165_00528</name>
    <name evidence="3" type="ORF">ERS013200_03123</name>
</gene>
<dbReference type="Proteomes" id="UP000041770">
    <property type="component" value="Unassembled WGS sequence"/>
</dbReference>
<evidence type="ECO:0000313" key="3">
    <source>
        <dbReference type="EMBL" id="CSD08604.1"/>
    </source>
</evidence>
<name>A0A655SYR6_VIBCL</name>
<evidence type="ECO:0000313" key="4">
    <source>
        <dbReference type="Proteomes" id="UP000041770"/>
    </source>
</evidence>
<dbReference type="AlphaFoldDB" id="A0A655SYR6"/>
<evidence type="ECO:0000313" key="5">
    <source>
        <dbReference type="Proteomes" id="UP000044806"/>
    </source>
</evidence>
<evidence type="ECO:0000256" key="1">
    <source>
        <dbReference type="SAM" id="Phobius"/>
    </source>
</evidence>
<evidence type="ECO:0000313" key="2">
    <source>
        <dbReference type="EMBL" id="CRZ92762.1"/>
    </source>
</evidence>
<keyword evidence="1" id="KW-1133">Transmembrane helix</keyword>